<reference evidence="2" key="1">
    <citation type="submission" date="2020-11" db="EMBL/GenBank/DDBJ databases">
        <title>Halonatronomonas betainensis gen. nov., sp. nov. a novel haloalkaliphilic representative of the family Halanaerobiacae capable of betaine degradation.</title>
        <authorList>
            <person name="Boltyanskaya Y."/>
            <person name="Kevbrin V."/>
            <person name="Detkova E."/>
            <person name="Grouzdev D.S."/>
            <person name="Koziaeva V."/>
            <person name="Zhilina T."/>
        </authorList>
    </citation>
    <scope>NUCLEOTIDE SEQUENCE</scope>
    <source>
        <strain evidence="2">Z-7014</strain>
    </source>
</reference>
<sequence>MENKNFLIFFVIMVLAIGMLAGCENGEVEETEEPVAEEEVDDRLDEPGQEIRSGRLNLYSDDDETRWRLESDLIRQLERTGELELEPVDVEAFLADGDDFSEIVAYWLESDAGLYREGDGILELIGSARLESDRYIFISENIVWDQATNMISSEGETEIRTDNFTARGGSFDATGDLETLIIYRSDDNQARVTWEAGEDDELDGL</sequence>
<dbReference type="InterPro" id="IPR010664">
    <property type="entry name" value="LipoPS_assembly_LptC-rel"/>
</dbReference>
<proteinExistence type="predicted"/>
<protein>
    <submittedName>
        <fullName evidence="2">LPS export ABC transporter periplasmic protein LptC</fullName>
    </submittedName>
</protein>
<dbReference type="EMBL" id="JADPIE010000007">
    <property type="protein sequence ID" value="MBF8437773.1"/>
    <property type="molecule type" value="Genomic_DNA"/>
</dbReference>
<dbReference type="GO" id="GO:0015221">
    <property type="term" value="F:lipopolysaccharide transmembrane transporter activity"/>
    <property type="evidence" value="ECO:0007669"/>
    <property type="project" value="InterPro"/>
</dbReference>
<name>A0A931F9N5_9FIRM</name>
<feature type="region of interest" description="Disordered" evidence="1">
    <location>
        <begin position="28"/>
        <end position="47"/>
    </location>
</feature>
<comment type="caution">
    <text evidence="2">The sequence shown here is derived from an EMBL/GenBank/DDBJ whole genome shotgun (WGS) entry which is preliminary data.</text>
</comment>
<keyword evidence="3" id="KW-1185">Reference proteome</keyword>
<dbReference type="AlphaFoldDB" id="A0A931F9N5"/>
<accession>A0A931F9N5</accession>
<dbReference type="NCBIfam" id="TIGR04409">
    <property type="entry name" value="LptC_YrbK"/>
    <property type="match status" value="1"/>
</dbReference>
<evidence type="ECO:0000256" key="1">
    <source>
        <dbReference type="SAM" id="MobiDB-lite"/>
    </source>
</evidence>
<dbReference type="Proteomes" id="UP000621436">
    <property type="component" value="Unassembled WGS sequence"/>
</dbReference>
<dbReference type="InterPro" id="IPR026265">
    <property type="entry name" value="LptC"/>
</dbReference>
<dbReference type="PROSITE" id="PS51257">
    <property type="entry name" value="PROKAR_LIPOPROTEIN"/>
    <property type="match status" value="1"/>
</dbReference>
<evidence type="ECO:0000313" key="3">
    <source>
        <dbReference type="Proteomes" id="UP000621436"/>
    </source>
</evidence>
<dbReference type="RefSeq" id="WP_270454785.1">
    <property type="nucleotide sequence ID" value="NZ_JADPIE010000007.1"/>
</dbReference>
<gene>
    <name evidence="2" type="primary">lptC</name>
    <name evidence="2" type="ORF">I0Q91_11815</name>
</gene>
<dbReference type="Pfam" id="PF06835">
    <property type="entry name" value="LptC"/>
    <property type="match status" value="1"/>
</dbReference>
<evidence type="ECO:0000313" key="2">
    <source>
        <dbReference type="EMBL" id="MBF8437773.1"/>
    </source>
</evidence>
<dbReference type="GO" id="GO:0005886">
    <property type="term" value="C:plasma membrane"/>
    <property type="evidence" value="ECO:0007669"/>
    <property type="project" value="InterPro"/>
</dbReference>
<organism evidence="2 3">
    <name type="scientific">Halonatronomonas betaini</name>
    <dbReference type="NCBI Taxonomy" id="2778430"/>
    <lineage>
        <taxon>Bacteria</taxon>
        <taxon>Bacillati</taxon>
        <taxon>Bacillota</taxon>
        <taxon>Clostridia</taxon>
        <taxon>Halanaerobiales</taxon>
        <taxon>Halarsenatibacteraceae</taxon>
        <taxon>Halonatronomonas</taxon>
    </lineage>
</organism>